<dbReference type="InterPro" id="IPR032675">
    <property type="entry name" value="LRR_dom_sf"/>
</dbReference>
<evidence type="ECO:0000256" key="12">
    <source>
        <dbReference type="ARBA" id="ARBA00023204"/>
    </source>
</evidence>
<evidence type="ECO:0000256" key="4">
    <source>
        <dbReference type="ARBA" id="ARBA00017829"/>
    </source>
</evidence>
<evidence type="ECO:0000256" key="10">
    <source>
        <dbReference type="ARBA" id="ARBA00022853"/>
    </source>
</evidence>
<dbReference type="Gene3D" id="3.80.10.10">
    <property type="entry name" value="Ribonuclease Inhibitor"/>
    <property type="match status" value="2"/>
</dbReference>
<keyword evidence="12" id="KW-0234">DNA repair</keyword>
<dbReference type="InterPro" id="IPR036770">
    <property type="entry name" value="Ankyrin_rpt-contain_sf"/>
</dbReference>
<dbReference type="Pfam" id="PF12796">
    <property type="entry name" value="Ank_2"/>
    <property type="match status" value="1"/>
</dbReference>
<dbReference type="SMART" id="SM00248">
    <property type="entry name" value="ANK"/>
    <property type="match status" value="3"/>
</dbReference>
<evidence type="ECO:0000256" key="15">
    <source>
        <dbReference type="ARBA" id="ARBA00033240"/>
    </source>
</evidence>
<dbReference type="SUPFAM" id="SSF48403">
    <property type="entry name" value="Ankyrin repeat"/>
    <property type="match status" value="1"/>
</dbReference>
<dbReference type="InterPro" id="IPR011990">
    <property type="entry name" value="TPR-like_helical_dom_sf"/>
</dbReference>
<evidence type="ECO:0000256" key="9">
    <source>
        <dbReference type="ARBA" id="ARBA00022803"/>
    </source>
</evidence>
<evidence type="ECO:0000256" key="18">
    <source>
        <dbReference type="SAM" id="MobiDB-lite"/>
    </source>
</evidence>
<dbReference type="Pfam" id="PF13516">
    <property type="entry name" value="LRR_6"/>
    <property type="match status" value="2"/>
</dbReference>
<keyword evidence="19" id="KW-1185">Reference proteome</keyword>
<evidence type="ECO:0000256" key="2">
    <source>
        <dbReference type="ARBA" id="ARBA00004286"/>
    </source>
</evidence>
<dbReference type="GO" id="GO:0000724">
    <property type="term" value="P:double-strand break repair via homologous recombination"/>
    <property type="evidence" value="ECO:0007669"/>
    <property type="project" value="TreeGrafter"/>
</dbReference>
<dbReference type="PROSITE" id="PS50088">
    <property type="entry name" value="ANK_REPEAT"/>
    <property type="match status" value="3"/>
</dbReference>
<feature type="compositionally biased region" description="Acidic residues" evidence="18">
    <location>
        <begin position="773"/>
        <end position="786"/>
    </location>
</feature>
<organism evidence="19 20">
    <name type="scientific">Petromyzon marinus</name>
    <name type="common">Sea lamprey</name>
    <dbReference type="NCBI Taxonomy" id="7757"/>
    <lineage>
        <taxon>Eukaryota</taxon>
        <taxon>Metazoa</taxon>
        <taxon>Chordata</taxon>
        <taxon>Craniata</taxon>
        <taxon>Vertebrata</taxon>
        <taxon>Cyclostomata</taxon>
        <taxon>Hyperoartia</taxon>
        <taxon>Petromyzontiformes</taxon>
        <taxon>Petromyzontidae</taxon>
        <taxon>Petromyzon</taxon>
    </lineage>
</organism>
<evidence type="ECO:0000256" key="16">
    <source>
        <dbReference type="PROSITE-ProRule" id="PRU00023"/>
    </source>
</evidence>
<feature type="repeat" description="TPR" evidence="17">
    <location>
        <begin position="245"/>
        <end position="278"/>
    </location>
</feature>
<evidence type="ECO:0000256" key="14">
    <source>
        <dbReference type="ARBA" id="ARBA00030801"/>
    </source>
</evidence>
<gene>
    <name evidence="20" type="primary">TONSL</name>
</gene>
<keyword evidence="7" id="KW-0677">Repeat</keyword>
<evidence type="ECO:0000313" key="20">
    <source>
        <dbReference type="RefSeq" id="XP_032830321.1"/>
    </source>
</evidence>
<evidence type="ECO:0000256" key="13">
    <source>
        <dbReference type="ARBA" id="ARBA00023242"/>
    </source>
</evidence>
<dbReference type="PROSITE" id="PS50297">
    <property type="entry name" value="ANK_REP_REGION"/>
    <property type="match status" value="3"/>
</dbReference>
<dbReference type="Gene3D" id="1.25.40.20">
    <property type="entry name" value="Ankyrin repeat-containing domain"/>
    <property type="match status" value="1"/>
</dbReference>
<dbReference type="SMART" id="SM00368">
    <property type="entry name" value="LRR_RI"/>
    <property type="match status" value="5"/>
</dbReference>
<feature type="region of interest" description="Disordered" evidence="18">
    <location>
        <begin position="697"/>
        <end position="789"/>
    </location>
</feature>
<dbReference type="KEGG" id="pmrn:116954041"/>
<feature type="repeat" description="ANK" evidence="16">
    <location>
        <begin position="567"/>
        <end position="592"/>
    </location>
</feature>
<dbReference type="CTD" id="4796"/>
<protein>
    <recommendedName>
        <fullName evidence="4">Tonsoku-like protein</fullName>
    </recommendedName>
    <alternativeName>
        <fullName evidence="15">NF-kappa-B inhibitor-like protein 2</fullName>
    </alternativeName>
    <alternativeName>
        <fullName evidence="14">Nuclear factor of kappa light polypeptide gene enhancer in B-cells inhibitor-like 2</fullName>
    </alternativeName>
</protein>
<feature type="compositionally biased region" description="Basic and acidic residues" evidence="18">
    <location>
        <begin position="946"/>
        <end position="955"/>
    </location>
</feature>
<keyword evidence="13" id="KW-0539">Nucleus</keyword>
<feature type="repeat" description="TPR" evidence="17">
    <location>
        <begin position="165"/>
        <end position="198"/>
    </location>
</feature>
<feature type="compositionally biased region" description="Acidic residues" evidence="18">
    <location>
        <begin position="480"/>
        <end position="513"/>
    </location>
</feature>
<proteinExistence type="inferred from homology"/>
<dbReference type="GO" id="GO:0031297">
    <property type="term" value="P:replication fork processing"/>
    <property type="evidence" value="ECO:0007669"/>
    <property type="project" value="TreeGrafter"/>
</dbReference>
<dbReference type="PANTHER" id="PTHR46358:SF1">
    <property type="entry name" value="TONSOKU-LIKE PROTEIN"/>
    <property type="match status" value="1"/>
</dbReference>
<feature type="repeat" description="ANK" evidence="16">
    <location>
        <begin position="603"/>
        <end position="635"/>
    </location>
</feature>
<feature type="region of interest" description="Disordered" evidence="18">
    <location>
        <begin position="870"/>
        <end position="963"/>
    </location>
</feature>
<dbReference type="RefSeq" id="XP_032830321.1">
    <property type="nucleotide sequence ID" value="XM_032974430.1"/>
</dbReference>
<dbReference type="InterPro" id="IPR002110">
    <property type="entry name" value="Ankyrin_rpt"/>
</dbReference>
<evidence type="ECO:0000256" key="17">
    <source>
        <dbReference type="PROSITE-ProRule" id="PRU00339"/>
    </source>
</evidence>
<dbReference type="InterPro" id="IPR052311">
    <property type="entry name" value="MMS22L-TONSL_complex_comp"/>
</dbReference>
<dbReference type="GO" id="GO:0006325">
    <property type="term" value="P:chromatin organization"/>
    <property type="evidence" value="ECO:0007669"/>
    <property type="project" value="UniProtKB-KW"/>
</dbReference>
<dbReference type="SUPFAM" id="SSF52047">
    <property type="entry name" value="RNI-like"/>
    <property type="match status" value="1"/>
</dbReference>
<comment type="subcellular location">
    <subcellularLocation>
        <location evidence="2">Chromosome</location>
    </subcellularLocation>
    <subcellularLocation>
        <location evidence="1">Nucleus</location>
    </subcellularLocation>
</comment>
<keyword evidence="8" id="KW-0227">DNA damage</keyword>
<feature type="region of interest" description="Disordered" evidence="18">
    <location>
        <begin position="469"/>
        <end position="515"/>
    </location>
</feature>
<evidence type="ECO:0000256" key="7">
    <source>
        <dbReference type="ARBA" id="ARBA00022737"/>
    </source>
</evidence>
<keyword evidence="10" id="KW-0156">Chromatin regulator</keyword>
<name>A0AAJ7U5P2_PETMA</name>
<dbReference type="InterPro" id="IPR001611">
    <property type="entry name" value="Leu-rich_rpt"/>
</dbReference>
<keyword evidence="6" id="KW-0433">Leucine-rich repeat</keyword>
<evidence type="ECO:0000256" key="6">
    <source>
        <dbReference type="ARBA" id="ARBA00022614"/>
    </source>
</evidence>
<dbReference type="SUPFAM" id="SSF48452">
    <property type="entry name" value="TPR-like"/>
    <property type="match status" value="3"/>
</dbReference>
<dbReference type="SMART" id="SM00028">
    <property type="entry name" value="TPR"/>
    <property type="match status" value="9"/>
</dbReference>
<evidence type="ECO:0000256" key="5">
    <source>
        <dbReference type="ARBA" id="ARBA00022454"/>
    </source>
</evidence>
<evidence type="ECO:0000256" key="8">
    <source>
        <dbReference type="ARBA" id="ARBA00022763"/>
    </source>
</evidence>
<dbReference type="GO" id="GO:0043596">
    <property type="term" value="C:nuclear replication fork"/>
    <property type="evidence" value="ECO:0007669"/>
    <property type="project" value="TreeGrafter"/>
</dbReference>
<accession>A0AAJ7U5P2</accession>
<sequence length="1474" mass="161785">MSPSWEKEVKALQKDKAKAQKANNLREEATICNLIGDLLASHGHYKEAIEEHQQELQLSEALNDVIGTAVANRKIGESWAMLENYSRALKHQQKHLELSRSMGNRVEEQRALATIGRTYLFYCDTDPENTEALQKAEEAFLASLKIVDQQLEVELPWKELNEMRARLFLNLGLVYDHRQDAARSQKFFRKSIFLAEKNNLTEDLYRANFILGNLHFRGNELSRALRHLEAARDWAQRARNRSMETEAYAAIGQIMLHLGDFVAAKRSLRKAYKLGPMQSPDYAKLVQNLKTAIKGIHLEEGLSELPESDLLGNMQLCEQLGDLYSKIPNYLKALACYTNQLEYAERLEKPACERAVIHVSLATTYVDLKEFSQAEQHFLQELQLRGGNAQEECETWLNIANVREEMGRSFADVAACYHSALNSAKKDGLRKLQVKVLKLLLAAQEKFGSDESGAAGAAAAAAAELRQLGEGHGDAAASESDADSDSAEEAENSEPIAESDVDLSESEEEEDLEGYDKVVSGKRKSAQWNKRNEKGETALHRACIEGNLRLVKILIEKGHPPNPRDYCGWLPLHEACNHNHQDIVEYLLDHGALISDPGGPKCDGITPLHDAIVAGNFGIAKLLVQRGASVTVKNKAGGTPLDSLREWCKEYGRHLDRETRDTCRDMDRLLTDAARRASTAAQPAAVWGGLGDSLFDTEEEQEELPAAQRRQERAPKARKAGADGRSAGLPLHAAPEFSKPAPNHPRTHHRSRSRSGDNLRRSLRGTNLRNGGDGDELSATDSEDGDDKVAVPPAFREEARSVDAPKCGASAYREAIRDLGSTRNRLLMGHPAASSTQYGDTVPTAASPSPALIAAERYVSDSEWLIDDLGQQQRPPHKRARTEPPLCRGGGGGGRSPPRSAAGGLAGGGGRPGSSAARPRQSRRPPRQQRLTHLVERRVVGRTHNRIRDDSDSERCSSPGSETDLAFNRELTCEERQAAGTSLAPHPHPAPALMVQSQAIPPSYVGCTMPPMRIRVRVQDKVFLIPLPYSEQSVRTVAWLAEQASTRYYSESGLRPRLQLKQEGAQLSTEDLITNTLFNNEEVLADVLSWDLPPLSERYRKACDSLGQAVDQRVQRALEAQDTEARGGAFRLPPLALGFEKLLPVLRALKLQPSVRELALRSNRVGDDLLCELAAAASTLPALARLDLSSNAVTHEGLRRLAEALGSQEVVGGVLAFQSLEELDLSLNPLGDGSCQPLAELLSCCPSLTSLRLQACGFTAHLVQHHRGLLENALHGVNRLRSVVLSHNALGSSGVDLFVRSAPSQRLARLEVSAVTVGPGDRLALDPICKILHQESCALTHLDISSNNLNDASLRELSRTLVQNKSLTWLDLSGNPDVTCCGLDILLGALRERAKGLEFLNLTGCHVAGPLGGRLRELDEAAGLLGELRLCSAALGKDDRAELARAWECGTHAGERRVFDRHGRLFLTSTESQR</sequence>
<keyword evidence="5" id="KW-0158">Chromosome</keyword>
<keyword evidence="9 17" id="KW-0802">TPR repeat</keyword>
<evidence type="ECO:0000313" key="19">
    <source>
        <dbReference type="Proteomes" id="UP001318040"/>
    </source>
</evidence>
<keyword evidence="11 16" id="KW-0040">ANK repeat</keyword>
<feature type="repeat" description="ANK" evidence="16">
    <location>
        <begin position="534"/>
        <end position="566"/>
    </location>
</feature>
<evidence type="ECO:0000256" key="1">
    <source>
        <dbReference type="ARBA" id="ARBA00004123"/>
    </source>
</evidence>
<dbReference type="PANTHER" id="PTHR46358">
    <property type="entry name" value="TONSOKU-LIKE PROTEIN"/>
    <property type="match status" value="1"/>
</dbReference>
<dbReference type="InterPro" id="IPR019734">
    <property type="entry name" value="TPR_rpt"/>
</dbReference>
<comment type="similarity">
    <text evidence="3">Belongs to the Tonsoku family.</text>
</comment>
<evidence type="ECO:0000256" key="3">
    <source>
        <dbReference type="ARBA" id="ARBA00010999"/>
    </source>
</evidence>
<dbReference type="Gene3D" id="1.25.40.10">
    <property type="entry name" value="Tetratricopeptide repeat domain"/>
    <property type="match status" value="2"/>
</dbReference>
<dbReference type="Proteomes" id="UP001318040">
    <property type="component" value="Chromosome 54"/>
</dbReference>
<reference evidence="20" key="1">
    <citation type="submission" date="2025-08" db="UniProtKB">
        <authorList>
            <consortium name="RefSeq"/>
        </authorList>
    </citation>
    <scope>IDENTIFICATION</scope>
    <source>
        <tissue evidence="20">Sperm</tissue>
    </source>
</reference>
<dbReference type="PROSITE" id="PS50005">
    <property type="entry name" value="TPR"/>
    <property type="match status" value="2"/>
</dbReference>
<evidence type="ECO:0000256" key="11">
    <source>
        <dbReference type="ARBA" id="ARBA00023043"/>
    </source>
</evidence>